<protein>
    <submittedName>
        <fullName evidence="2">XRE family transcriptional regulator</fullName>
    </submittedName>
</protein>
<organism evidence="2 3">
    <name type="scientific">Pedobacter miscanthi</name>
    <dbReference type="NCBI Taxonomy" id="2259170"/>
    <lineage>
        <taxon>Bacteria</taxon>
        <taxon>Pseudomonadati</taxon>
        <taxon>Bacteroidota</taxon>
        <taxon>Sphingobacteriia</taxon>
        <taxon>Sphingobacteriales</taxon>
        <taxon>Sphingobacteriaceae</taxon>
        <taxon>Pedobacter</taxon>
    </lineage>
</organism>
<accession>A0A366KMD6</accession>
<evidence type="ECO:0000313" key="3">
    <source>
        <dbReference type="Proteomes" id="UP000252081"/>
    </source>
</evidence>
<feature type="domain" description="HTH cro/C1-type" evidence="1">
    <location>
        <begin position="22"/>
        <end position="68"/>
    </location>
</feature>
<evidence type="ECO:0000313" key="2">
    <source>
        <dbReference type="EMBL" id="RBQ02690.1"/>
    </source>
</evidence>
<evidence type="ECO:0000259" key="1">
    <source>
        <dbReference type="PROSITE" id="PS50943"/>
    </source>
</evidence>
<dbReference type="Gene3D" id="1.10.260.40">
    <property type="entry name" value="lambda repressor-like DNA-binding domains"/>
    <property type="match status" value="1"/>
</dbReference>
<dbReference type="EMBL" id="QNQU01000032">
    <property type="protein sequence ID" value="RBQ02690.1"/>
    <property type="molecule type" value="Genomic_DNA"/>
</dbReference>
<dbReference type="InterPro" id="IPR010982">
    <property type="entry name" value="Lambda_DNA-bd_dom_sf"/>
</dbReference>
<name>A0A366KMD6_9SPHI</name>
<dbReference type="SMART" id="SM00530">
    <property type="entry name" value="HTH_XRE"/>
    <property type="match status" value="1"/>
</dbReference>
<dbReference type="GO" id="GO:0003677">
    <property type="term" value="F:DNA binding"/>
    <property type="evidence" value="ECO:0007669"/>
    <property type="project" value="InterPro"/>
</dbReference>
<keyword evidence="3" id="KW-1185">Reference proteome</keyword>
<dbReference type="InterPro" id="IPR001387">
    <property type="entry name" value="Cro/C1-type_HTH"/>
</dbReference>
<dbReference type="Pfam" id="PF01381">
    <property type="entry name" value="HTH_3"/>
    <property type="match status" value="1"/>
</dbReference>
<dbReference type="PROSITE" id="PS50943">
    <property type="entry name" value="HTH_CROC1"/>
    <property type="match status" value="1"/>
</dbReference>
<dbReference type="Proteomes" id="UP000252081">
    <property type="component" value="Unassembled WGS sequence"/>
</dbReference>
<proteinExistence type="predicted"/>
<gene>
    <name evidence="2" type="ORF">DRW42_25435</name>
</gene>
<dbReference type="SUPFAM" id="SSF47413">
    <property type="entry name" value="lambda repressor-like DNA-binding domains"/>
    <property type="match status" value="1"/>
</dbReference>
<sequence>MKRCVGKETLTKLGLYLSKKPLSQAKLSRRTGISKDRISKLHIDIKSKPSIEEIYLIALALEVKYNEIVEFLCEGLKLRPEEEWD</sequence>
<dbReference type="CDD" id="cd00093">
    <property type="entry name" value="HTH_XRE"/>
    <property type="match status" value="1"/>
</dbReference>
<comment type="caution">
    <text evidence="2">The sequence shown here is derived from an EMBL/GenBank/DDBJ whole genome shotgun (WGS) entry which is preliminary data.</text>
</comment>
<dbReference type="AlphaFoldDB" id="A0A366KMD6"/>
<reference evidence="2 3" key="1">
    <citation type="submission" date="2018-07" db="EMBL/GenBank/DDBJ databases">
        <title>A draft genome of a endophytic bacteria, a new species of Pedobacter.</title>
        <authorList>
            <person name="Zhang Z.D."/>
            <person name="Chen Z.J."/>
        </authorList>
    </citation>
    <scope>NUCLEOTIDE SEQUENCE [LARGE SCALE GENOMIC DNA]</scope>
    <source>
        <strain evidence="2 3">RS10</strain>
    </source>
</reference>